<dbReference type="EMBL" id="JAMKPW020000002">
    <property type="protein sequence ID" value="KAK8220003.1"/>
    <property type="molecule type" value="Genomic_DNA"/>
</dbReference>
<sequence length="1695" mass="185059">MAQQHQLGSELASCLPKSLSQSEHAAYSHFFHTELARSDVNKALLLTSIPLTNQPSSFPLNILSRLLTSLPGQWPVFPLLCTYAKLWKHLPEASKSGRDTTDAALLESIARQVRSTYSDLPSLFPTSDKPAIQDATSPSFLSHQRLSTFLRQFRLPVPATNHVVAIALPNGPLLGLALLATVSWYTAAPVSVTSGPEQFRSDVLQSGAKVLLITRVDVVRLGLDQPWVEESGIAIVVLDAQPDFTFTMSSDRGSKLSITGGIHTPNGPDDAGLILFTSGTSGTKKVVPMTVHSICSGVAFVIESWGLSNQDVCSNMMPLFHVGGIIRNLFAPILAGGSTICCPAFDPNLFWDVVEDRQPTWYYASPTMHSAVLEEGRNRPDALSKSRIRLICNAAGGLLPSLACSLRETFHCTVLPSYGMTECMPISTPPLNYKLDRPGTSGISVGPDMAILDGNDNVLPKDTVGRIAVRGAPVFEGYKKSDGSIDTSPFTADGWFDTGDMGYLDGDGYFYVTGRSKEVINRGGELISPFEVEEAVIIAANKEGSPIYGRVSAALAFSMPHAVLQEVVGLAIVTPPGARRICIKTLREAIKDSLNQVKWPSYIVFMDGLPKNNNKVLRIKLAERLGLQEISDEVPLAHLHAEAECPPPDTPLKEPIKSGPCSRNDSAVSSILEQVTGSAFEVHIRPGAHDGYCEAFLAPYPGTEPNVDDAFIQVLDEKLRKELHDYEIPSKVHCFEEPFPRDRRGTVDLTRFDSQNQKSQNAFDDSGMTLTEGKVARIFAQILMCDATDLNRELDFFQMGGDSLRAGRLVSELRREFQIRLPIDLLFAHGQVGSLAQDIDQRLQSAPPKANTSITEAPVIQKGCTETRSSTNPFLLLLQLFPLVLMYPMKRAMTWTVFMYMLTATQDWVTSPYLVGRLFNLIVCLGIGRAVTRAVAPIFGLICKWLIIGKYRAGVYPMWGSYHTRWWLVQKILQVCGRGHFGATNTTLIWYYRMLGMKIGKGVKIAPSATLAEYDLITIEDGANLDKCICRGFAVEQNTSMYLGRIHIGRNSSVGLNGIVAPGTTIPDDACIGPNSSSWEAKDADEANRELSSSRVPGAHFLLDLLLSLPIAGLITLVRAGPWIGGLIGLVKVEPQASADEVRSIIDWFAEPNRIGYHYLALVLNSYFGPMFWFAGVFLIKKLLDASIGKLQPSPAYTRGSMQKWKMSLIKKICSVSQFHKLLEIFGSHYEFTSILYRAMGAKVGSRVYWPGTGPSFQDFDLLDIGNDVVFGSRAHIVTSDGLGSDTVRVGNGAMIADRVVLLPGSSVGSQSVLGSGALTKRNQRYAPNTVWVGSRRGEAVCLSSPGSSATLVDDAEGPLEKKESRVTVEPVPLEKKESRVSAKPIPRQDSYDKDGEKGDLSGPSSSASSYLEPSRKQEPPAASSPFGRAFYEGKAPYRVYGLGTIFLYSSFITVFTAFYWNVGTTSSIQVVARILSLPTAEFAAHTPWRPILIYALFTASIAILMTAQSLLALGLVIASKWILLGRRQPGNYDWDKSPYCQRWQLFLTIEKLRRHCYGNQGILGLLTGTHYAVMYFRALGATIGKDCALFAGGLPSLMFTEPDLLTLGERVSVDDASLVSHINSRGVFNLNRLSVGDRSVLRSGSRLLSGAHMGADSVLLEHTLVMAGDVADEGCTYQGWPADAFHESRMPTVA</sequence>
<keyword evidence="2" id="KW-1185">Reference proteome</keyword>
<name>A0ACC3SNR1_9PEZI</name>
<organism evidence="1 2">
    <name type="scientific">Zalaria obscura</name>
    <dbReference type="NCBI Taxonomy" id="2024903"/>
    <lineage>
        <taxon>Eukaryota</taxon>
        <taxon>Fungi</taxon>
        <taxon>Dikarya</taxon>
        <taxon>Ascomycota</taxon>
        <taxon>Pezizomycotina</taxon>
        <taxon>Dothideomycetes</taxon>
        <taxon>Dothideomycetidae</taxon>
        <taxon>Dothideales</taxon>
        <taxon>Zalariaceae</taxon>
        <taxon>Zalaria</taxon>
    </lineage>
</organism>
<reference evidence="1" key="1">
    <citation type="submission" date="2024-02" db="EMBL/GenBank/DDBJ databases">
        <title>Metagenome Assembled Genome of Zalaria obscura JY119.</title>
        <authorList>
            <person name="Vighnesh L."/>
            <person name="Jagadeeshwari U."/>
            <person name="Venkata Ramana C."/>
            <person name="Sasikala C."/>
        </authorList>
    </citation>
    <scope>NUCLEOTIDE SEQUENCE</scope>
    <source>
        <strain evidence="1">JY119</strain>
    </source>
</reference>
<comment type="caution">
    <text evidence="1">The sequence shown here is derived from an EMBL/GenBank/DDBJ whole genome shotgun (WGS) entry which is preliminary data.</text>
</comment>
<evidence type="ECO:0000313" key="1">
    <source>
        <dbReference type="EMBL" id="KAK8220003.1"/>
    </source>
</evidence>
<protein>
    <submittedName>
        <fullName evidence="1">Uncharacterized protein</fullName>
    </submittedName>
</protein>
<proteinExistence type="predicted"/>
<dbReference type="Proteomes" id="UP001320706">
    <property type="component" value="Unassembled WGS sequence"/>
</dbReference>
<gene>
    <name evidence="1" type="ORF">M8818_000419</name>
</gene>
<evidence type="ECO:0000313" key="2">
    <source>
        <dbReference type="Proteomes" id="UP001320706"/>
    </source>
</evidence>
<accession>A0ACC3SNR1</accession>